<organism evidence="2 3">
    <name type="scientific">Ilex paraguariensis</name>
    <name type="common">yerba mate</name>
    <dbReference type="NCBI Taxonomy" id="185542"/>
    <lineage>
        <taxon>Eukaryota</taxon>
        <taxon>Viridiplantae</taxon>
        <taxon>Streptophyta</taxon>
        <taxon>Embryophyta</taxon>
        <taxon>Tracheophyta</taxon>
        <taxon>Spermatophyta</taxon>
        <taxon>Magnoliopsida</taxon>
        <taxon>eudicotyledons</taxon>
        <taxon>Gunneridae</taxon>
        <taxon>Pentapetalae</taxon>
        <taxon>asterids</taxon>
        <taxon>campanulids</taxon>
        <taxon>Aquifoliales</taxon>
        <taxon>Aquifoliaceae</taxon>
        <taxon>Ilex</taxon>
    </lineage>
</organism>
<evidence type="ECO:0000313" key="3">
    <source>
        <dbReference type="Proteomes" id="UP001642360"/>
    </source>
</evidence>
<dbReference type="EMBL" id="CAUOFW020003580">
    <property type="protein sequence ID" value="CAK9160778.1"/>
    <property type="molecule type" value="Genomic_DNA"/>
</dbReference>
<dbReference type="AlphaFoldDB" id="A0ABC8SV50"/>
<proteinExistence type="predicted"/>
<evidence type="ECO:0000313" key="2">
    <source>
        <dbReference type="EMBL" id="CAK9160778.1"/>
    </source>
</evidence>
<accession>A0ABC8SV50</accession>
<name>A0ABC8SV50_9AQUA</name>
<keyword evidence="3" id="KW-1185">Reference proteome</keyword>
<comment type="caution">
    <text evidence="2">The sequence shown here is derived from an EMBL/GenBank/DDBJ whole genome shotgun (WGS) entry which is preliminary data.</text>
</comment>
<sequence length="94" mass="10712">EDDSYEEVWSEVIHIPQIHNGQRGGPEQREDSGDGGARAEGRIGELPYLQRLGCGGRRRCSGDETQKWKASTRGWRVGFSRMLRKRSKREGPQE</sequence>
<gene>
    <name evidence="2" type="ORF">ILEXP_LOCUS29563</name>
</gene>
<evidence type="ECO:0000256" key="1">
    <source>
        <dbReference type="SAM" id="MobiDB-lite"/>
    </source>
</evidence>
<feature type="compositionally biased region" description="Basic and acidic residues" evidence="1">
    <location>
        <begin position="26"/>
        <end position="43"/>
    </location>
</feature>
<feature type="non-terminal residue" evidence="2">
    <location>
        <position position="1"/>
    </location>
</feature>
<reference evidence="2 3" key="1">
    <citation type="submission" date="2024-02" db="EMBL/GenBank/DDBJ databases">
        <authorList>
            <person name="Vignale AGUSTIN F."/>
            <person name="Sosa J E."/>
            <person name="Modenutti C."/>
        </authorList>
    </citation>
    <scope>NUCLEOTIDE SEQUENCE [LARGE SCALE GENOMIC DNA]</scope>
</reference>
<feature type="region of interest" description="Disordered" evidence="1">
    <location>
        <begin position="1"/>
        <end position="44"/>
    </location>
</feature>
<protein>
    <submittedName>
        <fullName evidence="2">Uncharacterized protein</fullName>
    </submittedName>
</protein>
<dbReference type="Proteomes" id="UP001642360">
    <property type="component" value="Unassembled WGS sequence"/>
</dbReference>